<evidence type="ECO:0000256" key="3">
    <source>
        <dbReference type="ARBA" id="ARBA00022723"/>
    </source>
</evidence>
<dbReference type="GO" id="GO:0016102">
    <property type="term" value="P:diterpenoid biosynthetic process"/>
    <property type="evidence" value="ECO:0007669"/>
    <property type="project" value="InterPro"/>
</dbReference>
<dbReference type="InterPro" id="IPR036965">
    <property type="entry name" value="Terpene_synth_N_sf"/>
</dbReference>
<comment type="caution">
    <text evidence="6">The sequence shown here is derived from an EMBL/GenBank/DDBJ whole genome shotgun (WGS) entry which is preliminary data.</text>
</comment>
<dbReference type="SFLD" id="SFLDS00005">
    <property type="entry name" value="Isoprenoid_Synthase_Type_I"/>
    <property type="match status" value="1"/>
</dbReference>
<sequence>MEVEVKLLLMLKYFGVYINDNGGNCEIYEGGREIIVGDEYCGVDESEGEIANLQWGANEWLEKEHEDLKEKVRKMLVMAPSKSLQKLDLINTIQLLGGAYHFENEIEESLRNIYNSYEEWIGEIDESDLHVVALSFRLLRQQGFYVSSDVFRKFTNDQGNYNKALIRDIHGLLCLYEAGYFRVHDEKILDEAVNFTTTHLKIMLPKLSNSLSMQINNALKYPINKAVARIATRKYISFYQKDKSSDQVLLNFATLDFNILQKMHKRELCDITRWWKELNLAKALPFIRDRVVELYSWSLGVYFEPQYKLARKILTKAFCFVSITDDIYDTYGTLYELTLLTNAIERWNIDAAQELPSYMKLYYTALLDVYTEAEKDLAKENKSFRVNYAILAKKKLVRAYFQEAKWYHGKKVPTMEEYMKNGIQSSSIPYLCTASLLGMGIEATEEAYDWIANEPPILIASAITGRLSNDIVSHEREIERGDVTGVQCYMNEYGVTKEEANVEIKKIILNCWKDLNRQCLKPTRVPRFLLMPVLNLARMCQFVYTDEDAYTFSKNNYRDVVFMVLVDPIKA</sequence>
<evidence type="ECO:0000313" key="7">
    <source>
        <dbReference type="Proteomes" id="UP000224567"/>
    </source>
</evidence>
<dbReference type="Pfam" id="PF01397">
    <property type="entry name" value="Terpene_synth"/>
    <property type="match status" value="1"/>
</dbReference>
<proteinExistence type="predicted"/>
<dbReference type="PANTHER" id="PTHR31225">
    <property type="entry name" value="OS04G0344100 PROTEIN-RELATED"/>
    <property type="match status" value="1"/>
</dbReference>
<dbReference type="PANTHER" id="PTHR31225:SF76">
    <property type="entry name" value="SESQUITERPENE SYNTHASE 15"/>
    <property type="match status" value="1"/>
</dbReference>
<feature type="domain" description="Terpene synthase N-terminal" evidence="4">
    <location>
        <begin position="57"/>
        <end position="219"/>
    </location>
</feature>
<dbReference type="UniPathway" id="UPA00213"/>
<dbReference type="InterPro" id="IPR050148">
    <property type="entry name" value="Terpene_synthase-like"/>
</dbReference>
<evidence type="ECO:0000259" key="4">
    <source>
        <dbReference type="Pfam" id="PF01397"/>
    </source>
</evidence>
<dbReference type="CDD" id="cd00684">
    <property type="entry name" value="Terpene_cyclase_plant_C1"/>
    <property type="match status" value="1"/>
</dbReference>
<dbReference type="SUPFAM" id="SSF48239">
    <property type="entry name" value="Terpenoid cyclases/Protein prenyltransferases"/>
    <property type="match status" value="1"/>
</dbReference>
<dbReference type="InterPro" id="IPR005630">
    <property type="entry name" value="Terpene_synthase_metal-bd"/>
</dbReference>
<gene>
    <name evidence="6" type="ORF">CQW23_28033</name>
</gene>
<dbReference type="InterPro" id="IPR001906">
    <property type="entry name" value="Terpene_synth_N"/>
</dbReference>
<accession>A0A2G2VFF0</accession>
<dbReference type="InterPro" id="IPR008949">
    <property type="entry name" value="Isoprenoid_synthase_dom_sf"/>
</dbReference>
<comment type="pathway">
    <text evidence="2">Secondary metabolite biosynthesis; terpenoid biosynthesis.</text>
</comment>
<dbReference type="EMBL" id="MLFT02000012">
    <property type="protein sequence ID" value="PHT31696.1"/>
    <property type="molecule type" value="Genomic_DNA"/>
</dbReference>
<dbReference type="SUPFAM" id="SSF48576">
    <property type="entry name" value="Terpenoid synthases"/>
    <property type="match status" value="1"/>
</dbReference>
<protein>
    <recommendedName>
        <fullName evidence="8">(-)-germacrene D synthase</fullName>
    </recommendedName>
</protein>
<dbReference type="Pfam" id="PF03936">
    <property type="entry name" value="Terpene_synth_C"/>
    <property type="match status" value="1"/>
</dbReference>
<comment type="cofactor">
    <cofactor evidence="1">
        <name>Mg(2+)</name>
        <dbReference type="ChEBI" id="CHEBI:18420"/>
    </cofactor>
</comment>
<evidence type="ECO:0000313" key="6">
    <source>
        <dbReference type="EMBL" id="PHT31696.1"/>
    </source>
</evidence>
<dbReference type="GO" id="GO:0010333">
    <property type="term" value="F:terpene synthase activity"/>
    <property type="evidence" value="ECO:0007669"/>
    <property type="project" value="InterPro"/>
</dbReference>
<reference evidence="6 7" key="1">
    <citation type="journal article" date="2017" name="Genome Biol.">
        <title>New reference genome sequences of hot pepper reveal the massive evolution of plant disease-resistance genes by retroduplication.</title>
        <authorList>
            <person name="Kim S."/>
            <person name="Park J."/>
            <person name="Yeom S.I."/>
            <person name="Kim Y.M."/>
            <person name="Seo E."/>
            <person name="Kim K.T."/>
            <person name="Kim M.S."/>
            <person name="Lee J.M."/>
            <person name="Cheong K."/>
            <person name="Shin H.S."/>
            <person name="Kim S.B."/>
            <person name="Han K."/>
            <person name="Lee J."/>
            <person name="Park M."/>
            <person name="Lee H.A."/>
            <person name="Lee H.Y."/>
            <person name="Lee Y."/>
            <person name="Oh S."/>
            <person name="Lee J.H."/>
            <person name="Choi E."/>
            <person name="Choi E."/>
            <person name="Lee S.E."/>
            <person name="Jeon J."/>
            <person name="Kim H."/>
            <person name="Choi G."/>
            <person name="Song H."/>
            <person name="Lee J."/>
            <person name="Lee S.C."/>
            <person name="Kwon J.K."/>
            <person name="Lee H.Y."/>
            <person name="Koo N."/>
            <person name="Hong Y."/>
            <person name="Kim R.W."/>
            <person name="Kang W.H."/>
            <person name="Huh J.H."/>
            <person name="Kang B.C."/>
            <person name="Yang T.J."/>
            <person name="Lee Y.H."/>
            <person name="Bennetzen J.L."/>
            <person name="Choi D."/>
        </authorList>
    </citation>
    <scope>NUCLEOTIDE SEQUENCE [LARGE SCALE GENOMIC DNA]</scope>
    <source>
        <strain evidence="7">cv. PBC81</strain>
    </source>
</reference>
<dbReference type="AlphaFoldDB" id="A0A2G2VFF0"/>
<dbReference type="FunFam" id="1.10.600.10:FF:000007">
    <property type="entry name" value="Isoprene synthase, chloroplastic"/>
    <property type="match status" value="1"/>
</dbReference>
<dbReference type="Gene3D" id="1.50.10.130">
    <property type="entry name" value="Terpene synthase, N-terminal domain"/>
    <property type="match status" value="1"/>
</dbReference>
<dbReference type="Proteomes" id="UP000224567">
    <property type="component" value="Unassembled WGS sequence"/>
</dbReference>
<evidence type="ECO:0008006" key="8">
    <source>
        <dbReference type="Google" id="ProtNLM"/>
    </source>
</evidence>
<dbReference type="OrthoDB" id="1252131at2759"/>
<dbReference type="GO" id="GO:0000287">
    <property type="term" value="F:magnesium ion binding"/>
    <property type="evidence" value="ECO:0007669"/>
    <property type="project" value="InterPro"/>
</dbReference>
<evidence type="ECO:0000259" key="5">
    <source>
        <dbReference type="Pfam" id="PF03936"/>
    </source>
</evidence>
<reference evidence="7" key="2">
    <citation type="journal article" date="2017" name="J. Anim. Genet.">
        <title>Multiple reference genome sequences of hot pepper reveal the massive evolution of plant disease resistance genes by retroduplication.</title>
        <authorList>
            <person name="Kim S."/>
            <person name="Park J."/>
            <person name="Yeom S.-I."/>
            <person name="Kim Y.-M."/>
            <person name="Seo E."/>
            <person name="Kim K.-T."/>
            <person name="Kim M.-S."/>
            <person name="Lee J.M."/>
            <person name="Cheong K."/>
            <person name="Shin H.-S."/>
            <person name="Kim S.-B."/>
            <person name="Han K."/>
            <person name="Lee J."/>
            <person name="Park M."/>
            <person name="Lee H.-A."/>
            <person name="Lee H.-Y."/>
            <person name="Lee Y."/>
            <person name="Oh S."/>
            <person name="Lee J.H."/>
            <person name="Choi E."/>
            <person name="Choi E."/>
            <person name="Lee S.E."/>
            <person name="Jeon J."/>
            <person name="Kim H."/>
            <person name="Choi G."/>
            <person name="Song H."/>
            <person name="Lee J."/>
            <person name="Lee S.-C."/>
            <person name="Kwon J.-K."/>
            <person name="Lee H.-Y."/>
            <person name="Koo N."/>
            <person name="Hong Y."/>
            <person name="Kim R.W."/>
            <person name="Kang W.-H."/>
            <person name="Huh J.H."/>
            <person name="Kang B.-C."/>
            <person name="Yang T.-J."/>
            <person name="Lee Y.-H."/>
            <person name="Bennetzen J.L."/>
            <person name="Choi D."/>
        </authorList>
    </citation>
    <scope>NUCLEOTIDE SEQUENCE [LARGE SCALE GENOMIC DNA]</scope>
    <source>
        <strain evidence="7">cv. PBC81</strain>
    </source>
</reference>
<dbReference type="Gene3D" id="1.10.600.10">
    <property type="entry name" value="Farnesyl Diphosphate Synthase"/>
    <property type="match status" value="1"/>
</dbReference>
<dbReference type="FunFam" id="1.50.10.130:FF:000001">
    <property type="entry name" value="Isoprene synthase, chloroplastic"/>
    <property type="match status" value="1"/>
</dbReference>
<name>A0A2G2VFF0_CAPBA</name>
<keyword evidence="3" id="KW-0479">Metal-binding</keyword>
<organism evidence="6 7">
    <name type="scientific">Capsicum baccatum</name>
    <name type="common">Peruvian pepper</name>
    <dbReference type="NCBI Taxonomy" id="33114"/>
    <lineage>
        <taxon>Eukaryota</taxon>
        <taxon>Viridiplantae</taxon>
        <taxon>Streptophyta</taxon>
        <taxon>Embryophyta</taxon>
        <taxon>Tracheophyta</taxon>
        <taxon>Spermatophyta</taxon>
        <taxon>Magnoliopsida</taxon>
        <taxon>eudicotyledons</taxon>
        <taxon>Gunneridae</taxon>
        <taxon>Pentapetalae</taxon>
        <taxon>asterids</taxon>
        <taxon>lamiids</taxon>
        <taxon>Solanales</taxon>
        <taxon>Solanaceae</taxon>
        <taxon>Solanoideae</taxon>
        <taxon>Capsiceae</taxon>
        <taxon>Capsicum</taxon>
    </lineage>
</organism>
<dbReference type="InterPro" id="IPR044814">
    <property type="entry name" value="Terpene_cyclase_plant_C1"/>
</dbReference>
<evidence type="ECO:0000256" key="1">
    <source>
        <dbReference type="ARBA" id="ARBA00001946"/>
    </source>
</evidence>
<dbReference type="STRING" id="33114.A0A2G2VFF0"/>
<feature type="domain" description="Terpene synthase metal-binding" evidence="5">
    <location>
        <begin position="276"/>
        <end position="514"/>
    </location>
</feature>
<evidence type="ECO:0000256" key="2">
    <source>
        <dbReference type="ARBA" id="ARBA00004721"/>
    </source>
</evidence>
<keyword evidence="7" id="KW-1185">Reference proteome</keyword>
<dbReference type="SFLD" id="SFLDG01019">
    <property type="entry name" value="Terpene_Cyclase_Like_1_C_Termi"/>
    <property type="match status" value="1"/>
</dbReference>
<dbReference type="InterPro" id="IPR008930">
    <property type="entry name" value="Terpenoid_cyclase/PrenylTrfase"/>
</dbReference>
<dbReference type="InterPro" id="IPR034741">
    <property type="entry name" value="Terpene_cyclase-like_1_C"/>
</dbReference>